<dbReference type="PANTHER" id="PTHR30098:SF2">
    <property type="entry name" value="LEUCYL_PHENYLALANYL-TRNA--PROTEIN TRANSFERASE"/>
    <property type="match status" value="1"/>
</dbReference>
<dbReference type="SUPFAM" id="SSF55729">
    <property type="entry name" value="Acyl-CoA N-acyltransferases (Nat)"/>
    <property type="match status" value="1"/>
</dbReference>
<comment type="caution">
    <text evidence="5">The sequence shown here is derived from an EMBL/GenBank/DDBJ whole genome shotgun (WGS) entry which is preliminary data.</text>
</comment>
<sequence>MPIEPPPTPWTLPSREELAALDHDDDLVAIGADLEPGTLLAAYRVGLFPMPHGRRRIGWWCPRWRGVLRLEELKVSRSLRRSARDFEIRVDTAFDAVVEACADPRRPDGWIDERIKHAYGTLHRLGWAHSVEAWRDGRLAGGLYGVAIGGLFAGESMFHHERDASKVALTGLVELLREDAGAVRRLVDVQWLTPHLGTLGVTEVSRAAYLELLPELLDAPLPAAFLRPGGAGRALV</sequence>
<proteinExistence type="inferred from homology"/>
<accession>A0A853C8C9</accession>
<evidence type="ECO:0000256" key="1">
    <source>
        <dbReference type="ARBA" id="ARBA00022490"/>
    </source>
</evidence>
<keyword evidence="2 4" id="KW-0808">Transferase</keyword>
<comment type="function">
    <text evidence="4">Functions in the N-end rule pathway of protein degradation where it conjugates Leu, Phe and, less efficiently, Met from aminoacyl-tRNAs to the N-termini of proteins containing an N-terminal arginine or lysine.</text>
</comment>
<evidence type="ECO:0000256" key="3">
    <source>
        <dbReference type="ARBA" id="ARBA00023315"/>
    </source>
</evidence>
<dbReference type="Gene3D" id="3.40.630.70">
    <property type="entry name" value="Leucyl/phenylalanyl-tRNA-protein transferase, C-terminal domain"/>
    <property type="match status" value="1"/>
</dbReference>
<dbReference type="HAMAP" id="MF_00688">
    <property type="entry name" value="Leu_Phe_trans"/>
    <property type="match status" value="1"/>
</dbReference>
<comment type="catalytic activity">
    <reaction evidence="4">
        <text>L-phenylalanyl-tRNA(Phe) + an N-terminal L-alpha-aminoacyl-[protein] = an N-terminal L-phenylalanyl-L-alpha-aminoacyl-[protein] + tRNA(Phe)</text>
        <dbReference type="Rhea" id="RHEA:43632"/>
        <dbReference type="Rhea" id="RHEA-COMP:9668"/>
        <dbReference type="Rhea" id="RHEA-COMP:9699"/>
        <dbReference type="Rhea" id="RHEA-COMP:10636"/>
        <dbReference type="Rhea" id="RHEA-COMP:10637"/>
        <dbReference type="ChEBI" id="CHEBI:78442"/>
        <dbReference type="ChEBI" id="CHEBI:78531"/>
        <dbReference type="ChEBI" id="CHEBI:78597"/>
        <dbReference type="ChEBI" id="CHEBI:83561"/>
        <dbReference type="EC" id="2.3.2.6"/>
    </reaction>
</comment>
<dbReference type="InterPro" id="IPR042203">
    <property type="entry name" value="Leu/Phe-tRNA_Trfase_C"/>
</dbReference>
<keyword evidence="6" id="KW-1185">Reference proteome</keyword>
<dbReference type="EMBL" id="JACCFP010000001">
    <property type="protein sequence ID" value="NYJ03411.1"/>
    <property type="molecule type" value="Genomic_DNA"/>
</dbReference>
<dbReference type="Gene3D" id="3.30.70.3550">
    <property type="entry name" value="Leucyl/phenylalanyl-tRNA-protein transferase, N-terminal domain"/>
    <property type="match status" value="1"/>
</dbReference>
<dbReference type="GO" id="GO:0008914">
    <property type="term" value="F:leucyl-tRNA--protein transferase activity"/>
    <property type="evidence" value="ECO:0007669"/>
    <property type="project" value="UniProtKB-UniRule"/>
</dbReference>
<keyword evidence="1 4" id="KW-0963">Cytoplasm</keyword>
<dbReference type="NCBIfam" id="TIGR00667">
    <property type="entry name" value="aat"/>
    <property type="match status" value="1"/>
</dbReference>
<organism evidence="5 6">
    <name type="scientific">Nocardioides thalensis</name>
    <dbReference type="NCBI Taxonomy" id="1914755"/>
    <lineage>
        <taxon>Bacteria</taxon>
        <taxon>Bacillati</taxon>
        <taxon>Actinomycetota</taxon>
        <taxon>Actinomycetes</taxon>
        <taxon>Propionibacteriales</taxon>
        <taxon>Nocardioidaceae</taxon>
        <taxon>Nocardioides</taxon>
    </lineage>
</organism>
<dbReference type="EC" id="2.3.2.6" evidence="4"/>
<comment type="catalytic activity">
    <reaction evidence="4">
        <text>N-terminal L-arginyl-[protein] + L-leucyl-tRNA(Leu) = N-terminal L-leucyl-L-arginyl-[protein] + tRNA(Leu) + H(+)</text>
        <dbReference type="Rhea" id="RHEA:50416"/>
        <dbReference type="Rhea" id="RHEA-COMP:9613"/>
        <dbReference type="Rhea" id="RHEA-COMP:9622"/>
        <dbReference type="Rhea" id="RHEA-COMP:12672"/>
        <dbReference type="Rhea" id="RHEA-COMP:12673"/>
        <dbReference type="ChEBI" id="CHEBI:15378"/>
        <dbReference type="ChEBI" id="CHEBI:64719"/>
        <dbReference type="ChEBI" id="CHEBI:78442"/>
        <dbReference type="ChEBI" id="CHEBI:78494"/>
        <dbReference type="ChEBI" id="CHEBI:133044"/>
        <dbReference type="EC" id="2.3.2.6"/>
    </reaction>
</comment>
<evidence type="ECO:0000256" key="4">
    <source>
        <dbReference type="HAMAP-Rule" id="MF_00688"/>
    </source>
</evidence>
<dbReference type="GO" id="GO:0005737">
    <property type="term" value="C:cytoplasm"/>
    <property type="evidence" value="ECO:0007669"/>
    <property type="project" value="UniProtKB-SubCell"/>
</dbReference>
<dbReference type="AlphaFoldDB" id="A0A853C8C9"/>
<keyword evidence="3 4" id="KW-0012">Acyltransferase</keyword>
<dbReference type="Proteomes" id="UP000530424">
    <property type="component" value="Unassembled WGS sequence"/>
</dbReference>
<evidence type="ECO:0000313" key="6">
    <source>
        <dbReference type="Proteomes" id="UP000530424"/>
    </source>
</evidence>
<evidence type="ECO:0000313" key="5">
    <source>
        <dbReference type="EMBL" id="NYJ03411.1"/>
    </source>
</evidence>
<comment type="similarity">
    <text evidence="4">Belongs to the L/F-transferase family.</text>
</comment>
<dbReference type="Pfam" id="PF03588">
    <property type="entry name" value="Leu_Phe_trans"/>
    <property type="match status" value="1"/>
</dbReference>
<comment type="catalytic activity">
    <reaction evidence="4">
        <text>N-terminal L-lysyl-[protein] + L-leucyl-tRNA(Leu) = N-terminal L-leucyl-L-lysyl-[protein] + tRNA(Leu) + H(+)</text>
        <dbReference type="Rhea" id="RHEA:12340"/>
        <dbReference type="Rhea" id="RHEA-COMP:9613"/>
        <dbReference type="Rhea" id="RHEA-COMP:9622"/>
        <dbReference type="Rhea" id="RHEA-COMP:12670"/>
        <dbReference type="Rhea" id="RHEA-COMP:12671"/>
        <dbReference type="ChEBI" id="CHEBI:15378"/>
        <dbReference type="ChEBI" id="CHEBI:65249"/>
        <dbReference type="ChEBI" id="CHEBI:78442"/>
        <dbReference type="ChEBI" id="CHEBI:78494"/>
        <dbReference type="ChEBI" id="CHEBI:133043"/>
        <dbReference type="EC" id="2.3.2.6"/>
    </reaction>
</comment>
<dbReference type="InterPro" id="IPR016181">
    <property type="entry name" value="Acyl_CoA_acyltransferase"/>
</dbReference>
<reference evidence="5 6" key="1">
    <citation type="submission" date="2020-07" db="EMBL/GenBank/DDBJ databases">
        <title>Sequencing the genomes of 1000 actinobacteria strains.</title>
        <authorList>
            <person name="Klenk H.-P."/>
        </authorList>
    </citation>
    <scope>NUCLEOTIDE SEQUENCE [LARGE SCALE GENOMIC DNA]</scope>
    <source>
        <strain evidence="5 6">DSM 103833</strain>
    </source>
</reference>
<protein>
    <recommendedName>
        <fullName evidence="4">Leucyl/phenylalanyl-tRNA--protein transferase</fullName>
        <ecNumber evidence="4">2.3.2.6</ecNumber>
    </recommendedName>
    <alternativeName>
        <fullName evidence="4">L/F-transferase</fullName>
    </alternativeName>
    <alternativeName>
        <fullName evidence="4">Leucyltransferase</fullName>
    </alternativeName>
    <alternativeName>
        <fullName evidence="4">Phenyalanyltransferase</fullName>
    </alternativeName>
</protein>
<gene>
    <name evidence="4" type="primary">aat</name>
    <name evidence="5" type="ORF">HNR19_004109</name>
</gene>
<evidence type="ECO:0000256" key="2">
    <source>
        <dbReference type="ARBA" id="ARBA00022679"/>
    </source>
</evidence>
<dbReference type="GO" id="GO:0030163">
    <property type="term" value="P:protein catabolic process"/>
    <property type="evidence" value="ECO:0007669"/>
    <property type="project" value="UniProtKB-UniRule"/>
</dbReference>
<dbReference type="PANTHER" id="PTHR30098">
    <property type="entry name" value="LEUCYL/PHENYLALANYL-TRNA--PROTEIN TRANSFERASE"/>
    <property type="match status" value="1"/>
</dbReference>
<name>A0A853C8C9_9ACTN</name>
<dbReference type="InterPro" id="IPR042221">
    <property type="entry name" value="Leu/Phe-tRNA_Trfase_N"/>
</dbReference>
<dbReference type="InterPro" id="IPR004616">
    <property type="entry name" value="Leu/Phe-tRNA_Trfase"/>
</dbReference>
<dbReference type="RefSeq" id="WP_179669716.1">
    <property type="nucleotide sequence ID" value="NZ_JACCFP010000001.1"/>
</dbReference>
<comment type="subcellular location">
    <subcellularLocation>
        <location evidence="4">Cytoplasm</location>
    </subcellularLocation>
</comment>